<evidence type="ECO:0000256" key="2">
    <source>
        <dbReference type="ARBA" id="ARBA00006573"/>
    </source>
</evidence>
<proteinExistence type="evidence at transcript level"/>
<comment type="subcellular location">
    <subcellularLocation>
        <location evidence="1 4">Spore core</location>
    </subcellularLocation>
</comment>
<dbReference type="OrthoDB" id="2721675at2"/>
<dbReference type="InterPro" id="IPR012610">
    <property type="entry name" value="SASP_SspH"/>
</dbReference>
<keyword evidence="6" id="KW-1185">Reference proteome</keyword>
<keyword evidence="3 4" id="KW-0749">Sporulation</keyword>
<dbReference type="GO" id="GO:0030436">
    <property type="term" value="P:asexual sporulation"/>
    <property type="evidence" value="ECO:0007669"/>
    <property type="project" value="UniProtKB-UniRule"/>
</dbReference>
<gene>
    <name evidence="4" type="primary">sspH</name>
    <name evidence="5" type="ORF">SAMN05421734_101281</name>
</gene>
<dbReference type="Pfam" id="PF08141">
    <property type="entry name" value="SspH"/>
    <property type="match status" value="1"/>
</dbReference>
<evidence type="ECO:0000313" key="5">
    <source>
        <dbReference type="EMBL" id="SDB83139.1"/>
    </source>
</evidence>
<dbReference type="GO" id="GO:0030435">
    <property type="term" value="P:sporulation resulting in formation of a cellular spore"/>
    <property type="evidence" value="ECO:0007669"/>
    <property type="project" value="UniProtKB-KW"/>
</dbReference>
<protein>
    <recommendedName>
        <fullName evidence="4">Small, acid-soluble spore protein H</fullName>
        <shortName evidence="4">SASP H</shortName>
    </recommendedName>
</protein>
<reference evidence="6" key="1">
    <citation type="submission" date="2016-09" db="EMBL/GenBank/DDBJ databases">
        <authorList>
            <person name="Varghese N."/>
            <person name="Submissions S."/>
        </authorList>
    </citation>
    <scope>NUCLEOTIDE SEQUENCE [LARGE SCALE GENOMIC DNA]</scope>
    <source>
        <strain evidence="6">S5</strain>
    </source>
</reference>
<evidence type="ECO:0000313" key="6">
    <source>
        <dbReference type="Proteomes" id="UP000242949"/>
    </source>
</evidence>
<comment type="similarity">
    <text evidence="2 4">Belongs to the SspH family.</text>
</comment>
<dbReference type="Proteomes" id="UP000242949">
    <property type="component" value="Unassembled WGS sequence"/>
</dbReference>
<evidence type="ECO:0000256" key="3">
    <source>
        <dbReference type="ARBA" id="ARBA00022969"/>
    </source>
</evidence>
<dbReference type="GO" id="GO:0042601">
    <property type="term" value="C:endospore-forming forespore"/>
    <property type="evidence" value="ECO:0007669"/>
    <property type="project" value="InterPro"/>
</dbReference>
<dbReference type="EMBL" id="FMYI01000001">
    <property type="protein sequence ID" value="SDB83139.1"/>
    <property type="molecule type" value="Genomic_DNA"/>
</dbReference>
<evidence type="ECO:0000256" key="1">
    <source>
        <dbReference type="ARBA" id="ARBA00004288"/>
    </source>
</evidence>
<sequence length="60" mass="7172">MNLMRAKEIKEDPVMKNVYYQGRPVYIQSVDDDTHMVTIRFTKEEEDLHEVEVTDLVEEN</sequence>
<evidence type="ECO:0000256" key="4">
    <source>
        <dbReference type="HAMAP-Rule" id="MF_00667"/>
    </source>
</evidence>
<comment type="induction">
    <text evidence="4">Expressed only in the forespore compartment of sporulating cells.</text>
</comment>
<dbReference type="AlphaFoldDB" id="A0A1G6GMI2"/>
<dbReference type="NCBIfam" id="TIGR02861">
    <property type="entry name" value="SASP_H"/>
    <property type="match status" value="1"/>
</dbReference>
<accession>A0A1G6GMI2</accession>
<dbReference type="HAMAP" id="MF_00667">
    <property type="entry name" value="SspH"/>
    <property type="match status" value="1"/>
</dbReference>
<organism evidence="5 6">
    <name type="scientific">Pelagirhabdus alkalitolerans</name>
    <dbReference type="NCBI Taxonomy" id="1612202"/>
    <lineage>
        <taxon>Bacteria</taxon>
        <taxon>Bacillati</taxon>
        <taxon>Bacillota</taxon>
        <taxon>Bacilli</taxon>
        <taxon>Bacillales</taxon>
        <taxon>Bacillaceae</taxon>
        <taxon>Pelagirhabdus</taxon>
    </lineage>
</organism>
<name>A0A1G6GMI2_9BACI</name>